<dbReference type="OrthoDB" id="185373at2759"/>
<reference evidence="2 3" key="1">
    <citation type="submission" date="2016-02" db="EMBL/GenBank/DDBJ databases">
        <title>Genome analysis of coral dinoflagellate symbionts highlights evolutionary adaptations to a symbiotic lifestyle.</title>
        <authorList>
            <person name="Aranda M."/>
            <person name="Li Y."/>
            <person name="Liew Y.J."/>
            <person name="Baumgarten S."/>
            <person name="Simakov O."/>
            <person name="Wilson M."/>
            <person name="Piel J."/>
            <person name="Ashoor H."/>
            <person name="Bougouffa S."/>
            <person name="Bajic V.B."/>
            <person name="Ryu T."/>
            <person name="Ravasi T."/>
            <person name="Bayer T."/>
            <person name="Micklem G."/>
            <person name="Kim H."/>
            <person name="Bhak J."/>
            <person name="Lajeunesse T.C."/>
            <person name="Voolstra C.R."/>
        </authorList>
    </citation>
    <scope>NUCLEOTIDE SEQUENCE [LARGE SCALE GENOMIC DNA]</scope>
    <source>
        <strain evidence="2 3">CCMP2467</strain>
    </source>
</reference>
<sequence length="407" mass="44258">MPDIVVLNTAASTCGQPGRWQPALHLLGSTAGMDLEADMISFNSSLGACGTAGRWREAAGLLVEAAAGAVKASAVTLNATIDACAEQWDTALKLLEFMKTSMLEATSISFNSTINACEKGASFRPAAGDVPSRIRDDISGPSSLSAARLRPDWPRGTFLLDAMRQRGLLPDIFGFNSAVSACEKAIAGWEVPLQLLQQMEELRVVKDVVSFSSTISAHEKVGLWEASLGLLWQLPKAEVSPNSFTFNAVMAACAVWAPPRRRASLALGLLREMRGMRVRADVVTYNALLRTACIDDGLEEELQKLVAQAVKPNMVSYGTVLDFCRTYGRWKRGLHVVDSLRWKQVAWDVVSCNSLLASCRGRQWQIAQKLLDEMIREELAPNAVSRSAAIFACEAGEMSVPRRALLR</sequence>
<dbReference type="EMBL" id="LSRX01000212">
    <property type="protein sequence ID" value="OLQ04381.1"/>
    <property type="molecule type" value="Genomic_DNA"/>
</dbReference>
<dbReference type="InterPro" id="IPR011990">
    <property type="entry name" value="TPR-like_helical_dom_sf"/>
</dbReference>
<dbReference type="Pfam" id="PF13812">
    <property type="entry name" value="PPR_3"/>
    <property type="match status" value="2"/>
</dbReference>
<organism evidence="2 3">
    <name type="scientific">Symbiodinium microadriaticum</name>
    <name type="common">Dinoflagellate</name>
    <name type="synonym">Zooxanthella microadriatica</name>
    <dbReference type="NCBI Taxonomy" id="2951"/>
    <lineage>
        <taxon>Eukaryota</taxon>
        <taxon>Sar</taxon>
        <taxon>Alveolata</taxon>
        <taxon>Dinophyceae</taxon>
        <taxon>Suessiales</taxon>
        <taxon>Symbiodiniaceae</taxon>
        <taxon>Symbiodinium</taxon>
    </lineage>
</organism>
<protein>
    <submittedName>
        <fullName evidence="2">Pentatricopeptide repeat-containing protein, chloroplastic</fullName>
    </submittedName>
</protein>
<dbReference type="Gene3D" id="1.25.40.10">
    <property type="entry name" value="Tetratricopeptide repeat domain"/>
    <property type="match status" value="3"/>
</dbReference>
<dbReference type="InterPro" id="IPR002885">
    <property type="entry name" value="PPR_rpt"/>
</dbReference>
<comment type="caution">
    <text evidence="2">The sequence shown here is derived from an EMBL/GenBank/DDBJ whole genome shotgun (WGS) entry which is preliminary data.</text>
</comment>
<dbReference type="PANTHER" id="PTHR47447">
    <property type="entry name" value="OS03G0856100 PROTEIN"/>
    <property type="match status" value="1"/>
</dbReference>
<evidence type="ECO:0000313" key="2">
    <source>
        <dbReference type="EMBL" id="OLQ04381.1"/>
    </source>
</evidence>
<accession>A0A1Q9EAE9</accession>
<dbReference type="Proteomes" id="UP000186817">
    <property type="component" value="Unassembled WGS sequence"/>
</dbReference>
<keyword evidence="3" id="KW-1185">Reference proteome</keyword>
<keyword evidence="1" id="KW-0677">Repeat</keyword>
<evidence type="ECO:0000313" key="3">
    <source>
        <dbReference type="Proteomes" id="UP000186817"/>
    </source>
</evidence>
<evidence type="ECO:0000256" key="1">
    <source>
        <dbReference type="ARBA" id="ARBA00022737"/>
    </source>
</evidence>
<dbReference type="AlphaFoldDB" id="A0A1Q9EAE9"/>
<proteinExistence type="predicted"/>
<gene>
    <name evidence="2" type="ORF">AK812_SmicGene12544</name>
</gene>
<dbReference type="PANTHER" id="PTHR47447:SF17">
    <property type="entry name" value="OS12G0638900 PROTEIN"/>
    <property type="match status" value="1"/>
</dbReference>
<name>A0A1Q9EAE9_SYMMI</name>